<gene>
    <name evidence="4" type="ORF">SCF082_LOCUS53250</name>
</gene>
<sequence>MATAPRVTLEQHDAPVVLKFDQSSGKTEAVRGELDPPAKRSIGHFLREEVVQSKRQKGSEVEATSDRVRMLRELQEMALEGAQKASQVASLLGDPWGDQQVRFLQLHPFTPKKMDWDQVSRSLEETMNAVPGRIEGILEARNRLTPALPELLAQMEAAIGFLGHRWPIHSSLGHHAVELARPETVADMMPRALVRVSNNPKRGVTLSFPWEISLLVQPRKELFVSLRSQTLGEGSSQSSANSSLAGLGEMLRPEALHEALFGAQRLLVDASIFEGLRKGLSKTDCKAQWTLRRAASNEIAFMVVLDVDVVEVVLGLRKEPEMQSSPADLETGAQLWDFLADSAHLQLRDAHRPGRATHVDNETPEPGEEPKEAEPEPDQLACFQSWLHPRLEAVTQYLRSKVTLHYPVSRCTKSSEGLQRAEDLGTQLHRIPDLLTGPAGMGEGHGIDLVQKLILTNQVKLFHTSNGKEYLTPEQLDHEIRDCLEACGGRISVTELPNEVGISLEHIEARVEALRKRDGSLHKLNNDLFSQQYLQTLAQEIEEQLEESGSMAVSDLATRYNLPAEYIRSSVLVLLTSRGTTVRQNTVHTSSYGARLEARVQGCLRGCLRPVILSQLAARHGFDGDLLANTVQKLIRDEVVVGKLHGGAFTPKAYTDAEAKKVDSFFESNGFLTAALVKASNLTLKEWVAQRKAEGYALLTSFVSSHLVDYVQATVAEALTADSWIDVQPLLPPTLAASEAGELLLQLKSQKKLPNSTVLLEHVAASAGFLEGIAKALEAETQKAAEKLVEAEVQKAAEKSAKPRAKREEEEEDSKKRPSKKGRKKKGEDEDLPEEGPRGESGVSNDAILDHLAEQHPELPWAVHEDLCAEVQQLLATMVSEKAERLRSNLQSKQKRQFEQAGRLVQERYEKLVLGLRALDAANQKQDSPLYQQLVRDVVAEPFHAMLALRLQEATGTAVEVTAANRKSCMEKLSEAEKKPPQSLQRLLAALKKDYKESNQTKKTKEGKDGEDGKEKEKVQKGDARDISELYHAAADDSHIYCRKVDKKREKAAAEEQRAALKERLKDADAASDAVMVCHLGLQLALSAEGVSCLVLPSEVWALRLAAGILKDEEVQDLCLRLCDLCDESGRADRRMGQSPCSRCEEDDGDSTNREPPMSTAERQRYEEEFERHVQAVLRQGAKEVWCSQCGIRFALNRDVDRTFRHRDRTTR</sequence>
<protein>
    <submittedName>
        <fullName evidence="4">E3 UFM1-protein ligase 1 homolog (E3 UFM1-protein transferase 1 homolog)</fullName>
    </submittedName>
</protein>
<dbReference type="EMBL" id="CAXAMM010044517">
    <property type="protein sequence ID" value="CAK9115004.1"/>
    <property type="molecule type" value="Genomic_DNA"/>
</dbReference>
<dbReference type="PANTHER" id="PTHR31057">
    <property type="entry name" value="E3 UFM1-PROTEIN LIGASE 1"/>
    <property type="match status" value="1"/>
</dbReference>
<reference evidence="4 5" key="1">
    <citation type="submission" date="2024-02" db="EMBL/GenBank/DDBJ databases">
        <authorList>
            <person name="Chen Y."/>
            <person name="Shah S."/>
            <person name="Dougan E. K."/>
            <person name="Thang M."/>
            <person name="Chan C."/>
        </authorList>
    </citation>
    <scope>NUCLEOTIDE SEQUENCE [LARGE SCALE GENOMIC DNA]</scope>
</reference>
<feature type="region of interest" description="Disordered" evidence="2">
    <location>
        <begin position="795"/>
        <end position="844"/>
    </location>
</feature>
<dbReference type="PANTHER" id="PTHR31057:SF0">
    <property type="entry name" value="E3 UFM1-PROTEIN LIGASE 1"/>
    <property type="match status" value="1"/>
</dbReference>
<feature type="region of interest" description="Disordered" evidence="2">
    <location>
        <begin position="1131"/>
        <end position="1166"/>
    </location>
</feature>
<dbReference type="Pfam" id="PF09743">
    <property type="entry name" value="E3_UFM1_ligase"/>
    <property type="match status" value="1"/>
</dbReference>
<feature type="domain" description="E3 UFM1-protein ligase 1-like N-terminal" evidence="3">
    <location>
        <begin position="442"/>
        <end position="680"/>
    </location>
</feature>
<dbReference type="Pfam" id="PF25870">
    <property type="entry name" value="WHD_UFL1_5th"/>
    <property type="match status" value="1"/>
</dbReference>
<evidence type="ECO:0000256" key="1">
    <source>
        <dbReference type="SAM" id="Coils"/>
    </source>
</evidence>
<dbReference type="Proteomes" id="UP001642464">
    <property type="component" value="Unassembled WGS sequence"/>
</dbReference>
<organism evidence="4 5">
    <name type="scientific">Durusdinium trenchii</name>
    <dbReference type="NCBI Taxonomy" id="1381693"/>
    <lineage>
        <taxon>Eukaryota</taxon>
        <taxon>Sar</taxon>
        <taxon>Alveolata</taxon>
        <taxon>Dinophyceae</taxon>
        <taxon>Suessiales</taxon>
        <taxon>Symbiodiniaceae</taxon>
        <taxon>Durusdinium</taxon>
    </lineage>
</organism>
<feature type="region of interest" description="Disordered" evidence="2">
    <location>
        <begin position="995"/>
        <end position="1023"/>
    </location>
</feature>
<evidence type="ECO:0000259" key="3">
    <source>
        <dbReference type="Pfam" id="PF09743"/>
    </source>
</evidence>
<keyword evidence="4" id="KW-0808">Transferase</keyword>
<evidence type="ECO:0000256" key="2">
    <source>
        <dbReference type="SAM" id="MobiDB-lite"/>
    </source>
</evidence>
<dbReference type="InterPro" id="IPR056579">
    <property type="entry name" value="Ufl1_N"/>
</dbReference>
<evidence type="ECO:0000313" key="4">
    <source>
        <dbReference type="EMBL" id="CAK9115004.1"/>
    </source>
</evidence>
<feature type="coiled-coil region" evidence="1">
    <location>
        <begin position="1044"/>
        <end position="1071"/>
    </location>
</feature>
<accession>A0ABP0SRW0</accession>
<evidence type="ECO:0000313" key="5">
    <source>
        <dbReference type="Proteomes" id="UP001642464"/>
    </source>
</evidence>
<comment type="caution">
    <text evidence="4">The sequence shown here is derived from an EMBL/GenBank/DDBJ whole genome shotgun (WGS) entry which is preliminary data.</text>
</comment>
<feature type="region of interest" description="Disordered" evidence="2">
    <location>
        <begin position="351"/>
        <end position="378"/>
    </location>
</feature>
<dbReference type="GO" id="GO:0016740">
    <property type="term" value="F:transferase activity"/>
    <property type="evidence" value="ECO:0007669"/>
    <property type="project" value="UniProtKB-KW"/>
</dbReference>
<keyword evidence="1" id="KW-0175">Coiled coil</keyword>
<keyword evidence="5" id="KW-1185">Reference proteome</keyword>
<feature type="compositionally biased region" description="Basic and acidic residues" evidence="2">
    <location>
        <begin position="351"/>
        <end position="361"/>
    </location>
</feature>
<dbReference type="InterPro" id="IPR018611">
    <property type="entry name" value="Ufl1"/>
</dbReference>
<keyword evidence="4" id="KW-0436">Ligase</keyword>
<proteinExistence type="predicted"/>
<dbReference type="GO" id="GO:0016874">
    <property type="term" value="F:ligase activity"/>
    <property type="evidence" value="ECO:0007669"/>
    <property type="project" value="UniProtKB-KW"/>
</dbReference>
<name>A0ABP0SRW0_9DINO</name>